<sequence length="593" mass="64450">MAEPTGRFPRKANLPDPYSACPNKTFHASTRNIRNLSAQDYWAAICPELSAGGKSGLHTKKRRKKKITINEDFKHQMHNEGVFQVHPSEMRWSVNIHRLALSMVTLMQQGWPPTFLIMFNEVWTLIEQARVLMAATTGNACNMDVLCWYVDPNHATAGFSPHRDRQPDDSPATFRAGDSSPMYSTCWVPLTDACPENSCLYMVPRWADPGYYDGDDDGGPDPLSVALSSKESFQSIRAFPAPAGSAIIFSHRIIHWGSRGRKGFHTPRLAISWGCADDAYEPPYFSRSYLPYPPLEMRAALACGQMLVYHERFSMTARQLTLYYKFFSMHADKFHESYREKVASEFLAATKEVVRGEAAPATRVDVASNGVTHGVKIQAKMQSKKIGNVQEKKRKKCHADGEPDRAGTDTCADVKVGGSNAAAPGGDKAFKKAKKAAITGNEKTQAAAHPSIGGGNVTATRTVVSPAAKTAKKDKKEAAKRGQVAAQVAAVGKEGALQGKPAAAGSRKAAGATVVTGEWSQDDGEDDSEDEEENPGWEGLLGGDGGGAGGDDSHDEAMEDPLDALLDAVLDVTLARQGDWGVDDFDDYEDDDM</sequence>
<reference evidence="2 3" key="1">
    <citation type="journal article" date="2023" name="IScience">
        <title>Expanded male sex-determining region conserved during the evolution of homothallism in the green alga Volvox.</title>
        <authorList>
            <person name="Yamamoto K."/>
            <person name="Matsuzaki R."/>
            <person name="Mahakham W."/>
            <person name="Heman W."/>
            <person name="Sekimoto H."/>
            <person name="Kawachi M."/>
            <person name="Minakuchi Y."/>
            <person name="Toyoda A."/>
            <person name="Nozaki H."/>
        </authorList>
    </citation>
    <scope>NUCLEOTIDE SEQUENCE [LARGE SCALE GENOMIC DNA]</scope>
    <source>
        <strain evidence="2 3">NIES-4468</strain>
    </source>
</reference>
<evidence type="ECO:0000313" key="3">
    <source>
        <dbReference type="Proteomes" id="UP001165090"/>
    </source>
</evidence>
<dbReference type="InterPro" id="IPR008775">
    <property type="entry name" value="Phytyl_CoA_dOase-like"/>
</dbReference>
<feature type="compositionally biased region" description="Basic and acidic residues" evidence="1">
    <location>
        <begin position="398"/>
        <end position="407"/>
    </location>
</feature>
<dbReference type="Pfam" id="PF05721">
    <property type="entry name" value="PhyH"/>
    <property type="match status" value="1"/>
</dbReference>
<feature type="compositionally biased region" description="Low complexity" evidence="1">
    <location>
        <begin position="494"/>
        <end position="512"/>
    </location>
</feature>
<accession>A0ABQ5S6R0</accession>
<evidence type="ECO:0000256" key="1">
    <source>
        <dbReference type="SAM" id="MobiDB-lite"/>
    </source>
</evidence>
<name>A0ABQ5S6R0_9CHLO</name>
<feature type="region of interest" description="Disordered" evidence="1">
    <location>
        <begin position="494"/>
        <end position="562"/>
    </location>
</feature>
<gene>
    <name evidence="2" type="ORF">VaNZ11_008898</name>
</gene>
<protein>
    <submittedName>
        <fullName evidence="2">Uncharacterized protein</fullName>
    </submittedName>
</protein>
<dbReference type="SUPFAM" id="SSF51197">
    <property type="entry name" value="Clavaminate synthase-like"/>
    <property type="match status" value="1"/>
</dbReference>
<dbReference type="EMBL" id="BSDZ01000023">
    <property type="protein sequence ID" value="GLI65349.1"/>
    <property type="molecule type" value="Genomic_DNA"/>
</dbReference>
<feature type="region of interest" description="Disordered" evidence="1">
    <location>
        <begin position="388"/>
        <end position="408"/>
    </location>
</feature>
<proteinExistence type="predicted"/>
<evidence type="ECO:0000313" key="2">
    <source>
        <dbReference type="EMBL" id="GLI65349.1"/>
    </source>
</evidence>
<keyword evidence="3" id="KW-1185">Reference proteome</keyword>
<comment type="caution">
    <text evidence="2">The sequence shown here is derived from an EMBL/GenBank/DDBJ whole genome shotgun (WGS) entry which is preliminary data.</text>
</comment>
<feature type="compositionally biased region" description="Gly residues" evidence="1">
    <location>
        <begin position="539"/>
        <end position="550"/>
    </location>
</feature>
<dbReference type="Gene3D" id="2.60.120.620">
    <property type="entry name" value="q2cbj1_9rhob like domain"/>
    <property type="match status" value="1"/>
</dbReference>
<feature type="compositionally biased region" description="Acidic residues" evidence="1">
    <location>
        <begin position="520"/>
        <end position="535"/>
    </location>
</feature>
<organism evidence="2 3">
    <name type="scientific">Volvox africanus</name>
    <dbReference type="NCBI Taxonomy" id="51714"/>
    <lineage>
        <taxon>Eukaryota</taxon>
        <taxon>Viridiplantae</taxon>
        <taxon>Chlorophyta</taxon>
        <taxon>core chlorophytes</taxon>
        <taxon>Chlorophyceae</taxon>
        <taxon>CS clade</taxon>
        <taxon>Chlamydomonadales</taxon>
        <taxon>Volvocaceae</taxon>
        <taxon>Volvox</taxon>
    </lineage>
</organism>
<dbReference type="Proteomes" id="UP001165090">
    <property type="component" value="Unassembled WGS sequence"/>
</dbReference>